<dbReference type="Proteomes" id="UP000307440">
    <property type="component" value="Unassembled WGS sequence"/>
</dbReference>
<feature type="compositionally biased region" description="Polar residues" evidence="6">
    <location>
        <begin position="413"/>
        <end position="426"/>
    </location>
</feature>
<keyword evidence="2" id="KW-0677">Repeat</keyword>
<dbReference type="InterPro" id="IPR033443">
    <property type="entry name" value="PROP1-like_PPR_dom"/>
</dbReference>
<dbReference type="Pfam" id="PF17177">
    <property type="entry name" value="PPR_long"/>
    <property type="match status" value="1"/>
</dbReference>
<evidence type="ECO:0000256" key="5">
    <source>
        <dbReference type="PROSITE-ProRule" id="PRU00708"/>
    </source>
</evidence>
<sequence>MLPKVATHLLHTTTRSAAAAVHNQSGTLRNVLQSAGGSTTGATPTTSAASPSNLASGSATNAATSKTIKGAKSAEAVKPVTIAVVTASGSSLVSAAAQASASGPSSSSSSKKSSSHNPNFFDSNTSKSEGKGSESGSNGGGNNGSNNPKAGRRFYTNYNGASRAVTQANAIIIAEDASGIQHSTADDLSSAAYQSQQRESRRALLKSSASKPSQSDSGSRRTRLRSSSVNALLPRNEGGAVKDGAMIEKMSVLKTVQLQARSFHVLASAAKAAAASPTATSMAEVQQPSLEAAQTAAAALLETEVALTAEPLAASTSSTAIPIPRPTSPLATPRSPRRRSNSVSSRPGSPILLLANEDITRVELHLDDHSMLARHNSTSSVSENAPKDAAAAPPSPSLSSASASGSEASVASEGQNSVDTQATSVDSAEESSPKVKAATQRVIPRVSPMTEYGQRIVASYKKKDIPALLANVRALTDFYAKPIEPTDFSAVVKPSPADFNVALNCLSEIRQDGESITPILDVYNTMLFADLSRDPFAENPAPTFASGIKPPKPNLKTYILMIDLFTKRDWELHRMIVALTSRASAKGLKRAAGLDFSMHGKEENVASPFARQLAKLKAESESHFKNAMKLFSSALEVGGRDFLDHHIYKHLLRSTANHGDVKAALWVFGHLERLERVPDYLRKTGVTSVGVDSENYRSLVQAFTNNGDYEGAEMVFDGFKKQWKEGKIFVGEKNTESYHKMQVSIWNQMIEVHFRKGEPEKAVEVLDSMLKASSSSDQPENPVHNGVPLLPSPASSTFTTIIGGFIQMGDIQTAYAWFRRLLDQPDTPGVDPLVGLGEGKVMKPDQVAWSMILDALASAGKIQELNGLYLHLVQGTPVRSGGIADVDAEEPMSLEGVKVLRTYRHIAYVANMESLKDLPTPATPEQTKSVLDQLAFVKDLVLPARTQSNLSRGPGLRLAGDWDFDRRQMFDGVCKAYVQLGHIKEAYQTLEAYVKDHSDLLADGSEMSPQGTMGTLQELQRMALVFWGKCFEVLSSGKYPSQVYPWSVAIGLARLTTETLGLKVTPEQAVWLLQAYGQAAENGLVGSMSLEEWRILLGCAVHVELDVSASTTPVNLISESGITQFSFKGTASLLQDLAQAGVVFNDAFMDVHTRLEAVDIASRGRDAEWSRAFFAGLGESYLSVYNEQVRLLFDSVTSQMEAAVPQQQQESIVTSEPPTFVDQIHQHASLSRDVDAALKNISASQEIRTENAYALFRGSLESKQMVPHVATLGRLIQACGRLSQLDRVREVYQVSQALISNLRHSMGEGKRRELWVQVEDSMVIALAHAGDVEGAHIHRLRILDFGKDISAPGQPMIAPSADAYGALILNVKDTTDDASNSLMLWNEAMKFGVSPNLYLYNNIISKLSRARKADYALDLFHAMRAGGIYPSSITYGAVIGACARVGDVASAETLFREMTEQRNFKARVPPFNTMMQVYTTTKPSRDRALWFYQEMKKAGVNPTAHTYKLLLDVYGSVEPLDIASMEVVFEQLKNDRRVHLQGTHFASLINAYGCVLKDLDKAIAAFESISSYTVQGMPLKPDAVVYEAVVNALVANKRTDLIPSFMERMSADQVHMTAYVANFLIKGYANVGDIEHARSIFESMLDPPTGVAAPHNHAPHDPALGSADVPVMEPVYREPSTWEAMIRAELGAGYREQAFDLLERLKVRQYPEAVFNRISGVLVDHSAVIVP</sequence>
<name>A0A5C3KUN2_COPMA</name>
<evidence type="ECO:0000259" key="7">
    <source>
        <dbReference type="Pfam" id="PF17177"/>
    </source>
</evidence>
<evidence type="ECO:0000313" key="9">
    <source>
        <dbReference type="Proteomes" id="UP000307440"/>
    </source>
</evidence>
<feature type="region of interest" description="Disordered" evidence="6">
    <location>
        <begin position="375"/>
        <end position="441"/>
    </location>
</feature>
<evidence type="ECO:0000256" key="6">
    <source>
        <dbReference type="SAM" id="MobiDB-lite"/>
    </source>
</evidence>
<feature type="repeat" description="PPR" evidence="5">
    <location>
        <begin position="1431"/>
        <end position="1461"/>
    </location>
</feature>
<comment type="subunit">
    <text evidence="4">Binds to mitochondrial small subunit 15S rRNA.</text>
</comment>
<dbReference type="InterPro" id="IPR011990">
    <property type="entry name" value="TPR-like_helical_dom_sf"/>
</dbReference>
<dbReference type="PANTHER" id="PTHR47447:SF17">
    <property type="entry name" value="OS12G0638900 PROTEIN"/>
    <property type="match status" value="1"/>
</dbReference>
<feature type="repeat" description="PPR" evidence="5">
    <location>
        <begin position="1396"/>
        <end position="1430"/>
    </location>
</feature>
<accession>A0A5C3KUN2</accession>
<feature type="region of interest" description="Disordered" evidence="6">
    <location>
        <begin position="188"/>
        <end position="237"/>
    </location>
</feature>
<feature type="domain" description="PROP1-like PPR" evidence="7">
    <location>
        <begin position="1375"/>
        <end position="1513"/>
    </location>
</feature>
<dbReference type="InterPro" id="IPR002885">
    <property type="entry name" value="PPR_rpt"/>
</dbReference>
<feature type="compositionally biased region" description="Low complexity" evidence="6">
    <location>
        <begin position="100"/>
        <end position="112"/>
    </location>
</feature>
<evidence type="ECO:0000256" key="4">
    <source>
        <dbReference type="ARBA" id="ARBA00044511"/>
    </source>
</evidence>
<evidence type="ECO:0000313" key="8">
    <source>
        <dbReference type="EMBL" id="TFK24226.1"/>
    </source>
</evidence>
<organism evidence="8 9">
    <name type="scientific">Coprinopsis marcescibilis</name>
    <name type="common">Agaric fungus</name>
    <name type="synonym">Psathyrella marcescibilis</name>
    <dbReference type="NCBI Taxonomy" id="230819"/>
    <lineage>
        <taxon>Eukaryota</taxon>
        <taxon>Fungi</taxon>
        <taxon>Dikarya</taxon>
        <taxon>Basidiomycota</taxon>
        <taxon>Agaricomycotina</taxon>
        <taxon>Agaricomycetes</taxon>
        <taxon>Agaricomycetidae</taxon>
        <taxon>Agaricales</taxon>
        <taxon>Agaricineae</taxon>
        <taxon>Psathyrellaceae</taxon>
        <taxon>Coprinopsis</taxon>
    </lineage>
</organism>
<feature type="repeat" description="PPR" evidence="5">
    <location>
        <begin position="742"/>
        <end position="776"/>
    </location>
</feature>
<feature type="region of interest" description="Disordered" evidence="6">
    <location>
        <begin position="315"/>
        <end position="349"/>
    </location>
</feature>
<dbReference type="Gene3D" id="1.25.40.10">
    <property type="entry name" value="Tetratricopeptide repeat domain"/>
    <property type="match status" value="4"/>
</dbReference>
<proteinExistence type="inferred from homology"/>
<dbReference type="OrthoDB" id="411857at2759"/>
<feature type="region of interest" description="Disordered" evidence="6">
    <location>
        <begin position="32"/>
        <end position="59"/>
    </location>
</feature>
<dbReference type="NCBIfam" id="TIGR00756">
    <property type="entry name" value="PPR"/>
    <property type="match status" value="3"/>
</dbReference>
<protein>
    <recommendedName>
        <fullName evidence="7">PROP1-like PPR domain-containing protein</fullName>
    </recommendedName>
</protein>
<keyword evidence="9" id="KW-1185">Reference proteome</keyword>
<evidence type="ECO:0000256" key="2">
    <source>
        <dbReference type="ARBA" id="ARBA00022737"/>
    </source>
</evidence>
<comment type="function">
    <text evidence="3">Regulates mitochondrial small subunit maturation by controlling 15S rRNA 5'-end processing. Localizes to the 5' precursor of the 15S rRNA in a position that is subsequently occupied by mS47 in the mature yeast mtSSU. Uses structure and sequence-specific RNA recognition, binding to a single-stranded region of the precursor and specifically recognizing bases -6 to -1. The exchange of Ccm1 for mS47 is coupled to the irreversible removal of precursor rRNA that is accompanied by conformational changes of the mitoribosomal proteins uS5m and mS26. These conformational changes signal completion of 5'-end rRNA processing through protection of the mature 5'-end of the 15S rRNA and stabilization of mS47. The removal of the 5' precursor together with the dissociation of Ccm1 may be catalyzed by the 5'-3' exoribonuclease Pet127. Involved in the specific removal of group I introns in mitochondrial encoded transcripts.</text>
</comment>
<comment type="similarity">
    <text evidence="1">Belongs to the CCM1 family.</text>
</comment>
<dbReference type="Pfam" id="PF01535">
    <property type="entry name" value="PPR"/>
    <property type="match status" value="4"/>
</dbReference>
<feature type="compositionally biased region" description="Low complexity" evidence="6">
    <location>
        <begin position="387"/>
        <end position="412"/>
    </location>
</feature>
<feature type="repeat" description="PPR" evidence="5">
    <location>
        <begin position="1467"/>
        <end position="1502"/>
    </location>
</feature>
<evidence type="ECO:0000256" key="3">
    <source>
        <dbReference type="ARBA" id="ARBA00044493"/>
    </source>
</evidence>
<dbReference type="PROSITE" id="PS51375">
    <property type="entry name" value="PPR"/>
    <property type="match status" value="4"/>
</dbReference>
<feature type="compositionally biased region" description="Low complexity" evidence="6">
    <location>
        <begin position="34"/>
        <end position="52"/>
    </location>
</feature>
<feature type="compositionally biased region" description="Polar residues" evidence="6">
    <location>
        <begin position="188"/>
        <end position="197"/>
    </location>
</feature>
<feature type="region of interest" description="Disordered" evidence="6">
    <location>
        <begin position="100"/>
        <end position="154"/>
    </location>
</feature>
<dbReference type="PANTHER" id="PTHR47447">
    <property type="entry name" value="OS03G0856100 PROTEIN"/>
    <property type="match status" value="1"/>
</dbReference>
<dbReference type="EMBL" id="ML210204">
    <property type="protein sequence ID" value="TFK24226.1"/>
    <property type="molecule type" value="Genomic_DNA"/>
</dbReference>
<feature type="compositionally biased region" description="Low complexity" evidence="6">
    <location>
        <begin position="207"/>
        <end position="217"/>
    </location>
</feature>
<evidence type="ECO:0000256" key="1">
    <source>
        <dbReference type="ARBA" id="ARBA00006192"/>
    </source>
</evidence>
<gene>
    <name evidence="8" type="ORF">FA15DRAFT_641381</name>
</gene>
<reference evidence="8 9" key="1">
    <citation type="journal article" date="2019" name="Nat. Ecol. Evol.">
        <title>Megaphylogeny resolves global patterns of mushroom evolution.</title>
        <authorList>
            <person name="Varga T."/>
            <person name="Krizsan K."/>
            <person name="Foldi C."/>
            <person name="Dima B."/>
            <person name="Sanchez-Garcia M."/>
            <person name="Sanchez-Ramirez S."/>
            <person name="Szollosi G.J."/>
            <person name="Szarkandi J.G."/>
            <person name="Papp V."/>
            <person name="Albert L."/>
            <person name="Andreopoulos W."/>
            <person name="Angelini C."/>
            <person name="Antonin V."/>
            <person name="Barry K.W."/>
            <person name="Bougher N.L."/>
            <person name="Buchanan P."/>
            <person name="Buyck B."/>
            <person name="Bense V."/>
            <person name="Catcheside P."/>
            <person name="Chovatia M."/>
            <person name="Cooper J."/>
            <person name="Damon W."/>
            <person name="Desjardin D."/>
            <person name="Finy P."/>
            <person name="Geml J."/>
            <person name="Haridas S."/>
            <person name="Hughes K."/>
            <person name="Justo A."/>
            <person name="Karasinski D."/>
            <person name="Kautmanova I."/>
            <person name="Kiss B."/>
            <person name="Kocsube S."/>
            <person name="Kotiranta H."/>
            <person name="LaButti K.M."/>
            <person name="Lechner B.E."/>
            <person name="Liimatainen K."/>
            <person name="Lipzen A."/>
            <person name="Lukacs Z."/>
            <person name="Mihaltcheva S."/>
            <person name="Morgado L.N."/>
            <person name="Niskanen T."/>
            <person name="Noordeloos M.E."/>
            <person name="Ohm R.A."/>
            <person name="Ortiz-Santana B."/>
            <person name="Ovrebo C."/>
            <person name="Racz N."/>
            <person name="Riley R."/>
            <person name="Savchenko A."/>
            <person name="Shiryaev A."/>
            <person name="Soop K."/>
            <person name="Spirin V."/>
            <person name="Szebenyi C."/>
            <person name="Tomsovsky M."/>
            <person name="Tulloss R.E."/>
            <person name="Uehling J."/>
            <person name="Grigoriev I.V."/>
            <person name="Vagvolgyi C."/>
            <person name="Papp T."/>
            <person name="Martin F.M."/>
            <person name="Miettinen O."/>
            <person name="Hibbett D.S."/>
            <person name="Nagy L.G."/>
        </authorList>
    </citation>
    <scope>NUCLEOTIDE SEQUENCE [LARGE SCALE GENOMIC DNA]</scope>
    <source>
        <strain evidence="8 9">CBS 121175</strain>
    </source>
</reference>
<dbReference type="STRING" id="230819.A0A5C3KUN2"/>